<dbReference type="Ensembl" id="ENSBTAT00000125168.1">
    <property type="protein sequence ID" value="ENSBTAP00000102288.1"/>
    <property type="gene ID" value="ENSBTAG00000009415.7"/>
</dbReference>
<dbReference type="SMART" id="SM00355">
    <property type="entry name" value="ZnF_C2H2"/>
    <property type="match status" value="2"/>
</dbReference>
<dbReference type="InterPro" id="IPR019496">
    <property type="entry name" value="NUFIP1_cons_dom"/>
</dbReference>
<name>A0AAA9TYH9_BOVIN</name>
<keyword evidence="1" id="KW-0479">Metal-binding</keyword>
<evidence type="ECO:0000256" key="2">
    <source>
        <dbReference type="SAM" id="MobiDB-lite"/>
    </source>
</evidence>
<dbReference type="InterPro" id="IPR039136">
    <property type="entry name" value="NUFIP1-like"/>
</dbReference>
<dbReference type="PANTHER" id="PTHR13309:SF0">
    <property type="entry name" value="FMR1-INTERACTING PROTEIN NUFIP1"/>
    <property type="match status" value="1"/>
</dbReference>
<dbReference type="GeneTree" id="ENSGT00390000003758"/>
<dbReference type="PROSITE" id="PS50157">
    <property type="entry name" value="ZINC_FINGER_C2H2_2"/>
    <property type="match status" value="1"/>
</dbReference>
<feature type="region of interest" description="Disordered" evidence="2">
    <location>
        <begin position="372"/>
        <end position="393"/>
    </location>
</feature>
<feature type="region of interest" description="Disordered" evidence="2">
    <location>
        <begin position="276"/>
        <end position="332"/>
    </location>
</feature>
<reference evidence="4" key="1">
    <citation type="submission" date="2018-03" db="EMBL/GenBank/DDBJ databases">
        <title>ARS-UCD1.2.</title>
        <authorList>
            <person name="Rosen B.D."/>
            <person name="Bickhart D.M."/>
            <person name="Koren S."/>
            <person name="Schnabel R.D."/>
            <person name="Hall R."/>
            <person name="Zimin A."/>
            <person name="Dreischer C."/>
            <person name="Schultheiss S."/>
            <person name="Schroeder S.G."/>
            <person name="Elsik C.G."/>
            <person name="Couldrey C."/>
            <person name="Liu G.E."/>
            <person name="Van Tassell C.P."/>
            <person name="Phillippy A.M."/>
            <person name="Smith T.P.L."/>
            <person name="Medrano J.F."/>
        </authorList>
    </citation>
    <scope>NUCLEOTIDE SEQUENCE [LARGE SCALE GENOMIC DNA]</scope>
    <source>
        <strain evidence="4">Hereford</strain>
    </source>
</reference>
<dbReference type="PANTHER" id="PTHR13309">
    <property type="entry name" value="NUCLEAR FRAGILE X MENTAL RETARDATION PROTEIN INTERACTING PROTEIN 1"/>
    <property type="match status" value="1"/>
</dbReference>
<dbReference type="Proteomes" id="UP000009136">
    <property type="component" value="Chromosome 12"/>
</dbReference>
<reference evidence="4" key="2">
    <citation type="submission" date="2025-08" db="UniProtKB">
        <authorList>
            <consortium name="Ensembl"/>
        </authorList>
    </citation>
    <scope>IDENTIFICATION</scope>
    <source>
        <strain evidence="4">Hereford</strain>
    </source>
</reference>
<protein>
    <submittedName>
        <fullName evidence="4">Nuclear FMR1 interacting protein 1</fullName>
    </submittedName>
</protein>
<evidence type="ECO:0000313" key="4">
    <source>
        <dbReference type="Ensembl" id="ENSBTAP00000102288.1"/>
    </source>
</evidence>
<dbReference type="Pfam" id="PF10453">
    <property type="entry name" value="NUFIP1"/>
    <property type="match status" value="1"/>
</dbReference>
<evidence type="ECO:0000259" key="3">
    <source>
        <dbReference type="PROSITE" id="PS50157"/>
    </source>
</evidence>
<feature type="compositionally biased region" description="Basic residues" evidence="2">
    <location>
        <begin position="383"/>
        <end position="393"/>
    </location>
</feature>
<feature type="domain" description="C2H2-type" evidence="3">
    <location>
        <begin position="171"/>
        <end position="198"/>
    </location>
</feature>
<keyword evidence="5" id="KW-1185">Reference proteome</keyword>
<dbReference type="GO" id="GO:0008270">
    <property type="term" value="F:zinc ion binding"/>
    <property type="evidence" value="ECO:0007669"/>
    <property type="project" value="UniProtKB-KW"/>
</dbReference>
<dbReference type="InterPro" id="IPR013087">
    <property type="entry name" value="Znf_C2H2_type"/>
</dbReference>
<proteinExistence type="predicted"/>
<feature type="region of interest" description="Disordered" evidence="2">
    <location>
        <begin position="1"/>
        <end position="108"/>
    </location>
</feature>
<keyword evidence="1" id="KW-0862">Zinc</keyword>
<keyword evidence="1" id="KW-0863">Zinc-finger</keyword>
<evidence type="ECO:0000256" key="1">
    <source>
        <dbReference type="PROSITE-ProRule" id="PRU00042"/>
    </source>
</evidence>
<sequence>MGEPAGGAVPPAAWFPAPELTPTLGPLRDRASRPNNWMLWAMPPPPPSSLPAAGSEPALEAQPHEEARTFPGAPPPFDAHILPGAQPPFDAQSPLDSQPQPNGQPSWNFQASASRYWTQSPGGFPWHQQPHSTPVKHTYFPRKHDARVNDFSVSPRRKQKKKKRKEPVFHYFCDTCDRGFKNQEKYDTHMSEHTECPEVDCSFSAHEKIVQFHWRNMHAPGMKKIKLDTPEEIARWREERRKNYPTLANIERKKKLKLEKEKRGAVLTTTQYGKMKGMTRHSQMAKIQSPGKHHKWKNGHAEQRTAAGSGHHLGDLKPESPLEANSDPLGVLVNTDSEAPIRTEADILAEDQVLHSNTPKKPSQDVKATVKNSSEAKCESQKRSFKNTNPKRKKNDLNYRTLFEPRTHHPYLLEMLLAPDIRHERNVILQCVRYIIKKDFFGLNTTTVNTKDE</sequence>
<feature type="compositionally biased region" description="Low complexity" evidence="2">
    <location>
        <begin position="1"/>
        <end position="18"/>
    </location>
</feature>
<reference evidence="4" key="3">
    <citation type="submission" date="2025-09" db="UniProtKB">
        <authorList>
            <consortium name="Ensembl"/>
        </authorList>
    </citation>
    <scope>IDENTIFICATION</scope>
    <source>
        <strain evidence="4">Hereford</strain>
    </source>
</reference>
<gene>
    <name evidence="4" type="primary">NUFIP1</name>
</gene>
<feature type="region of interest" description="Disordered" evidence="2">
    <location>
        <begin position="119"/>
        <end position="138"/>
    </location>
</feature>
<dbReference type="PROSITE" id="PS00028">
    <property type="entry name" value="ZINC_FINGER_C2H2_1"/>
    <property type="match status" value="1"/>
</dbReference>
<dbReference type="GO" id="GO:0003723">
    <property type="term" value="F:RNA binding"/>
    <property type="evidence" value="ECO:0007669"/>
    <property type="project" value="InterPro"/>
</dbReference>
<evidence type="ECO:0000313" key="5">
    <source>
        <dbReference type="Proteomes" id="UP000009136"/>
    </source>
</evidence>
<accession>A0AAA9TYH9</accession>
<feature type="compositionally biased region" description="Polar residues" evidence="2">
    <location>
        <begin position="94"/>
        <end position="108"/>
    </location>
</feature>
<dbReference type="AlphaFoldDB" id="A0AAA9TYH9"/>
<organism evidence="4 5">
    <name type="scientific">Bos taurus</name>
    <name type="common">Bovine</name>
    <dbReference type="NCBI Taxonomy" id="9913"/>
    <lineage>
        <taxon>Eukaryota</taxon>
        <taxon>Metazoa</taxon>
        <taxon>Chordata</taxon>
        <taxon>Craniata</taxon>
        <taxon>Vertebrata</taxon>
        <taxon>Euteleostomi</taxon>
        <taxon>Mammalia</taxon>
        <taxon>Eutheria</taxon>
        <taxon>Laurasiatheria</taxon>
        <taxon>Artiodactyla</taxon>
        <taxon>Ruminantia</taxon>
        <taxon>Pecora</taxon>
        <taxon>Bovidae</taxon>
        <taxon>Bovinae</taxon>
        <taxon>Bos</taxon>
    </lineage>
</organism>